<feature type="compositionally biased region" description="Low complexity" evidence="1">
    <location>
        <begin position="25"/>
        <end position="48"/>
    </location>
</feature>
<feature type="region of interest" description="Disordered" evidence="1">
    <location>
        <begin position="1"/>
        <end position="280"/>
    </location>
</feature>
<dbReference type="EMBL" id="MTQA01000320">
    <property type="protein sequence ID" value="PNP60989.1"/>
    <property type="molecule type" value="Genomic_DNA"/>
</dbReference>
<dbReference type="AlphaFoldDB" id="A0A2K0UT90"/>
<dbReference type="Proteomes" id="UP000236664">
    <property type="component" value="Unassembled WGS sequence"/>
</dbReference>
<dbReference type="OrthoDB" id="5094232at2759"/>
<proteinExistence type="predicted"/>
<protein>
    <submittedName>
        <fullName evidence="2">Uncharacterized protein</fullName>
    </submittedName>
</protein>
<feature type="compositionally biased region" description="Basic and acidic residues" evidence="1">
    <location>
        <begin position="80"/>
        <end position="89"/>
    </location>
</feature>
<comment type="caution">
    <text evidence="2">The sequence shown here is derived from an EMBL/GenBank/DDBJ whole genome shotgun (WGS) entry which is preliminary data.</text>
</comment>
<feature type="compositionally biased region" description="Basic and acidic residues" evidence="1">
    <location>
        <begin position="105"/>
        <end position="118"/>
    </location>
</feature>
<accession>A0A2K0UT90</accession>
<feature type="compositionally biased region" description="Basic and acidic residues" evidence="1">
    <location>
        <begin position="205"/>
        <end position="223"/>
    </location>
</feature>
<reference evidence="2 3" key="1">
    <citation type="submission" date="2017-06" db="EMBL/GenBank/DDBJ databases">
        <title>Genome of Fusarium nygamai isolate CS10214.</title>
        <authorList>
            <person name="Gardiner D.M."/>
            <person name="Obanor F."/>
            <person name="Kazan K."/>
        </authorList>
    </citation>
    <scope>NUCLEOTIDE SEQUENCE [LARGE SCALE GENOMIC DNA]</scope>
    <source>
        <strain evidence="2 3">CS10214</strain>
    </source>
</reference>
<keyword evidence="3" id="KW-1185">Reference proteome</keyword>
<evidence type="ECO:0000313" key="2">
    <source>
        <dbReference type="EMBL" id="PNP60989.1"/>
    </source>
</evidence>
<name>A0A2K0UT90_GIBNY</name>
<evidence type="ECO:0000313" key="3">
    <source>
        <dbReference type="Proteomes" id="UP000236664"/>
    </source>
</evidence>
<organism evidence="2 3">
    <name type="scientific">Gibberella nygamai</name>
    <name type="common">Bean root rot disease fungus</name>
    <name type="synonym">Fusarium nygamai</name>
    <dbReference type="NCBI Taxonomy" id="42673"/>
    <lineage>
        <taxon>Eukaryota</taxon>
        <taxon>Fungi</taxon>
        <taxon>Dikarya</taxon>
        <taxon>Ascomycota</taxon>
        <taxon>Pezizomycotina</taxon>
        <taxon>Sordariomycetes</taxon>
        <taxon>Hypocreomycetidae</taxon>
        <taxon>Hypocreales</taxon>
        <taxon>Nectriaceae</taxon>
        <taxon>Fusarium</taxon>
        <taxon>Fusarium fujikuroi species complex</taxon>
    </lineage>
</organism>
<feature type="compositionally biased region" description="Basic and acidic residues" evidence="1">
    <location>
        <begin position="128"/>
        <end position="140"/>
    </location>
</feature>
<evidence type="ECO:0000256" key="1">
    <source>
        <dbReference type="SAM" id="MobiDB-lite"/>
    </source>
</evidence>
<gene>
    <name evidence="2" type="ORF">FNYG_14270</name>
</gene>
<sequence length="280" mass="29245">MAENGCPMCDPSGSIAGLIGPQFCAAGLGPAPSPSNPGASNSSPSLNPQAPEFQLPASSARDVSLPQSSEDAPGSGSDTRPPEETHASEEIQPPENRYASGDTRPPGEGHASEERDASQEIQSPRKRQASEDTGCPKERQSPSPPPHKITSRGGSNSPEPAHPVRGSVSSLAAAPTPDVVARPTVDREIHATGLDQNPPVSPKIQSEDPSHPSGQDQEKKPDQKPTPLYSDVVRGNTKETNQSSKKQDRPPAKSKKPSEDEDPDWPSGGNFPANSSPCSA</sequence>